<name>A0ABR9QIY1_9BACI</name>
<dbReference type="Gene3D" id="3.30.360.10">
    <property type="entry name" value="Dihydrodipicolinate Reductase, domain 2"/>
    <property type="match status" value="1"/>
</dbReference>
<reference evidence="4 5" key="1">
    <citation type="submission" date="2020-10" db="EMBL/GenBank/DDBJ databases">
        <title>Bacillus sp. HD4P25, an endophyte from a halophyte.</title>
        <authorList>
            <person name="Sun J.-Q."/>
        </authorList>
    </citation>
    <scope>NUCLEOTIDE SEQUENCE [LARGE SCALE GENOMIC DNA]</scope>
    <source>
        <strain evidence="4 5">YIM 93174</strain>
    </source>
</reference>
<comment type="caution">
    <text evidence="4">The sequence shown here is derived from an EMBL/GenBank/DDBJ whole genome shotgun (WGS) entry which is preliminary data.</text>
</comment>
<dbReference type="SUPFAM" id="SSF55347">
    <property type="entry name" value="Glyceraldehyde-3-phosphate dehydrogenase-like, C-terminal domain"/>
    <property type="match status" value="1"/>
</dbReference>
<keyword evidence="1" id="KW-0560">Oxidoreductase</keyword>
<organism evidence="4 5">
    <name type="scientific">Litchfieldia luteola</name>
    <dbReference type="NCBI Taxonomy" id="682179"/>
    <lineage>
        <taxon>Bacteria</taxon>
        <taxon>Bacillati</taxon>
        <taxon>Bacillota</taxon>
        <taxon>Bacilli</taxon>
        <taxon>Bacillales</taxon>
        <taxon>Bacillaceae</taxon>
        <taxon>Litchfieldia</taxon>
    </lineage>
</organism>
<dbReference type="EMBL" id="JADCLJ010000020">
    <property type="protein sequence ID" value="MBE4908451.1"/>
    <property type="molecule type" value="Genomic_DNA"/>
</dbReference>
<evidence type="ECO:0000259" key="3">
    <source>
        <dbReference type="Pfam" id="PF22725"/>
    </source>
</evidence>
<evidence type="ECO:0000313" key="4">
    <source>
        <dbReference type="EMBL" id="MBE4908451.1"/>
    </source>
</evidence>
<evidence type="ECO:0000256" key="1">
    <source>
        <dbReference type="ARBA" id="ARBA00023002"/>
    </source>
</evidence>
<dbReference type="Pfam" id="PF01408">
    <property type="entry name" value="GFO_IDH_MocA"/>
    <property type="match status" value="1"/>
</dbReference>
<evidence type="ECO:0000313" key="5">
    <source>
        <dbReference type="Proteomes" id="UP001516662"/>
    </source>
</evidence>
<dbReference type="InterPro" id="IPR000683">
    <property type="entry name" value="Gfo/Idh/MocA-like_OxRdtase_N"/>
</dbReference>
<dbReference type="InterPro" id="IPR055170">
    <property type="entry name" value="GFO_IDH_MocA-like_dom"/>
</dbReference>
<dbReference type="InterPro" id="IPR036291">
    <property type="entry name" value="NAD(P)-bd_dom_sf"/>
</dbReference>
<feature type="domain" description="GFO/IDH/MocA-like oxidoreductase" evidence="3">
    <location>
        <begin position="133"/>
        <end position="266"/>
    </location>
</feature>
<dbReference type="InterPro" id="IPR050463">
    <property type="entry name" value="Gfo/Idh/MocA_oxidrdct_glycsds"/>
</dbReference>
<evidence type="ECO:0000259" key="2">
    <source>
        <dbReference type="Pfam" id="PF01408"/>
    </source>
</evidence>
<dbReference type="Gene3D" id="3.40.50.720">
    <property type="entry name" value="NAD(P)-binding Rossmann-like Domain"/>
    <property type="match status" value="1"/>
</dbReference>
<proteinExistence type="predicted"/>
<dbReference type="Pfam" id="PF22725">
    <property type="entry name" value="GFO_IDH_MocA_C3"/>
    <property type="match status" value="1"/>
</dbReference>
<sequence length="358" mass="39320">MSKIRVGIIGTGFGAKVHAPMMKLHGGFEVVAISSVSRGNVDEVRNTSLVESVYTDWKLMLRKEELDLVVVASAVHLHKEMVLAAYEKGVHVLCEKPMAFDTIETEEMISVRDTAGKLGLINHEFRFLPARSKVKEILESGSLGDITHIRYQASFANYSGLSTRSRGWLGQKETGGGMLGALGSHMIDGLHWWTNSQFIEVFANLPIHVPTSTEADGTVEVRTADDGFQVMGTLTNGATVTLELISAARQTKDTWRLEVFGENGTLVMLDDNKVFIGSGDAGLESVELAPEIKAPDEMPAVAARYYNGFNRMLDALQETLQNGLKHPYLADFENGNTTQKVLDAVRVSHEEGRRVKVE</sequence>
<accession>A0ABR9QIY1</accession>
<dbReference type="PANTHER" id="PTHR43818">
    <property type="entry name" value="BCDNA.GH03377"/>
    <property type="match status" value="1"/>
</dbReference>
<feature type="domain" description="Gfo/Idh/MocA-like oxidoreductase N-terminal" evidence="2">
    <location>
        <begin position="4"/>
        <end position="118"/>
    </location>
</feature>
<dbReference type="Proteomes" id="UP001516662">
    <property type="component" value="Unassembled WGS sequence"/>
</dbReference>
<gene>
    <name evidence="4" type="ORF">IMZ08_10325</name>
</gene>
<dbReference type="SUPFAM" id="SSF51735">
    <property type="entry name" value="NAD(P)-binding Rossmann-fold domains"/>
    <property type="match status" value="1"/>
</dbReference>
<dbReference type="PANTHER" id="PTHR43818:SF11">
    <property type="entry name" value="BCDNA.GH03377"/>
    <property type="match status" value="1"/>
</dbReference>
<keyword evidence="5" id="KW-1185">Reference proteome</keyword>
<dbReference type="RefSeq" id="WP_193536167.1">
    <property type="nucleotide sequence ID" value="NZ_JADCLJ010000020.1"/>
</dbReference>
<protein>
    <submittedName>
        <fullName evidence="4">Gfo/Idh/MocA family oxidoreductase</fullName>
    </submittedName>
</protein>